<organism evidence="1 2">
    <name type="scientific">Bradyrhizobium campsiandrae</name>
    <dbReference type="NCBI Taxonomy" id="1729892"/>
    <lineage>
        <taxon>Bacteria</taxon>
        <taxon>Pseudomonadati</taxon>
        <taxon>Pseudomonadota</taxon>
        <taxon>Alphaproteobacteria</taxon>
        <taxon>Hyphomicrobiales</taxon>
        <taxon>Nitrobacteraceae</taxon>
        <taxon>Bradyrhizobium</taxon>
    </lineage>
</organism>
<keyword evidence="2" id="KW-1185">Reference proteome</keyword>
<dbReference type="Proteomes" id="UP000639516">
    <property type="component" value="Unassembled WGS sequence"/>
</dbReference>
<sequence>MIVRSCGGAPLVCVRTIFWDLRPTDFVDSDSLLENEMAAKPEQSDPRDQHLFAHDLRGKPLWIVL</sequence>
<dbReference type="EMBL" id="JAATTO010000122">
    <property type="protein sequence ID" value="MBC9984544.1"/>
    <property type="molecule type" value="Genomic_DNA"/>
</dbReference>
<comment type="caution">
    <text evidence="1">The sequence shown here is derived from an EMBL/GenBank/DDBJ whole genome shotgun (WGS) entry which is preliminary data.</text>
</comment>
<reference evidence="1 2" key="1">
    <citation type="journal article" date="2020" name="Arch. Microbiol.">
        <title>Bradyrhizobium campsiandrae sp. nov., a nitrogen-fixing bacterial strain isolated from a native leguminous tree from the Amazon adapted to flooded conditions.</title>
        <authorList>
            <person name="Cabral Michel D."/>
            <person name="Martins da Costa E."/>
            <person name="Azarias Guimaraes A."/>
            <person name="Soares de Carvalho T."/>
            <person name="Santos de Castro Caputo P."/>
            <person name="Willems A."/>
            <person name="de Souza Moreira F.M."/>
        </authorList>
    </citation>
    <scope>NUCLEOTIDE SEQUENCE [LARGE SCALE GENOMIC DNA]</scope>
    <source>
        <strain evidence="2">INPA 384B</strain>
    </source>
</reference>
<evidence type="ECO:0000313" key="2">
    <source>
        <dbReference type="Proteomes" id="UP000639516"/>
    </source>
</evidence>
<accession>A0ABR7UKS9</accession>
<evidence type="ECO:0000313" key="1">
    <source>
        <dbReference type="EMBL" id="MBC9984544.1"/>
    </source>
</evidence>
<name>A0ABR7UKS9_9BRAD</name>
<protein>
    <submittedName>
        <fullName evidence="1">Uncharacterized protein</fullName>
    </submittedName>
</protein>
<gene>
    <name evidence="1" type="ORF">HA482_40935</name>
</gene>
<dbReference type="RefSeq" id="WP_188108266.1">
    <property type="nucleotide sequence ID" value="NZ_JAANIH010000118.1"/>
</dbReference>
<proteinExistence type="predicted"/>